<dbReference type="PANTHER" id="PTHR31744:SF208">
    <property type="entry name" value="(WILD MALAYSIAN BANANA) HYPOTHETICAL PROTEIN"/>
    <property type="match status" value="1"/>
</dbReference>
<organism evidence="7 8">
    <name type="scientific">Zingiber officinale</name>
    <name type="common">Ginger</name>
    <name type="synonym">Amomum zingiber</name>
    <dbReference type="NCBI Taxonomy" id="94328"/>
    <lineage>
        <taxon>Eukaryota</taxon>
        <taxon>Viridiplantae</taxon>
        <taxon>Streptophyta</taxon>
        <taxon>Embryophyta</taxon>
        <taxon>Tracheophyta</taxon>
        <taxon>Spermatophyta</taxon>
        <taxon>Magnoliopsida</taxon>
        <taxon>Liliopsida</taxon>
        <taxon>Zingiberales</taxon>
        <taxon>Zingiberaceae</taxon>
        <taxon>Zingiber</taxon>
    </lineage>
</organism>
<evidence type="ECO:0000256" key="1">
    <source>
        <dbReference type="ARBA" id="ARBA00004123"/>
    </source>
</evidence>
<dbReference type="GO" id="GO:0006355">
    <property type="term" value="P:regulation of DNA-templated transcription"/>
    <property type="evidence" value="ECO:0007669"/>
    <property type="project" value="InterPro"/>
</dbReference>
<evidence type="ECO:0000259" key="6">
    <source>
        <dbReference type="PROSITE" id="PS51005"/>
    </source>
</evidence>
<evidence type="ECO:0000256" key="5">
    <source>
        <dbReference type="ARBA" id="ARBA00023242"/>
    </source>
</evidence>
<name>A0A8J5L1M5_ZINOF</name>
<dbReference type="GO" id="GO:0003677">
    <property type="term" value="F:DNA binding"/>
    <property type="evidence" value="ECO:0007669"/>
    <property type="project" value="UniProtKB-KW"/>
</dbReference>
<sequence length="309" mass="35048">MSSMLLPPGFRFHPTDEELIDYYLKRKVNGLKIELEVIPVIDLCKFDPWELPDKSFLPRKDMEWFFFYPHNRKYPNGSRTNRATVSGYWKATGKDRKISCESCVFGLRKTLVFYLGRAPGGERTDWIMHEHRLCEDLPNGTTNFVGDFALCRVMKRNGRCNSPAMYSDFKHKRNLEEVYDCTEESSSLDPFQRSSGTVSCLKSPSFCDQFQSPRAAGPSFNQLAVPSQIDHIDGALFPGDHGAKYLPCFTSWEDITFQSLRLDSANYLSASSSGIGAEASDGTVTPICRQASGEETNLWFSEENVMMVI</sequence>
<reference evidence="7 8" key="1">
    <citation type="submission" date="2020-08" db="EMBL/GenBank/DDBJ databases">
        <title>Plant Genome Project.</title>
        <authorList>
            <person name="Zhang R.-G."/>
        </authorList>
    </citation>
    <scope>NUCLEOTIDE SEQUENCE [LARGE SCALE GENOMIC DNA]</scope>
    <source>
        <tissue evidence="7">Rhizome</tissue>
    </source>
</reference>
<proteinExistence type="predicted"/>
<evidence type="ECO:0000313" key="7">
    <source>
        <dbReference type="EMBL" id="KAG6497920.1"/>
    </source>
</evidence>
<feature type="domain" description="NAC" evidence="6">
    <location>
        <begin position="6"/>
        <end position="156"/>
    </location>
</feature>
<dbReference type="Proteomes" id="UP000734854">
    <property type="component" value="Unassembled WGS sequence"/>
</dbReference>
<keyword evidence="2" id="KW-0805">Transcription regulation</keyword>
<dbReference type="EMBL" id="JACMSC010000012">
    <property type="protein sequence ID" value="KAG6497920.1"/>
    <property type="molecule type" value="Genomic_DNA"/>
</dbReference>
<evidence type="ECO:0000256" key="3">
    <source>
        <dbReference type="ARBA" id="ARBA00023125"/>
    </source>
</evidence>
<evidence type="ECO:0000256" key="2">
    <source>
        <dbReference type="ARBA" id="ARBA00023015"/>
    </source>
</evidence>
<dbReference type="PROSITE" id="PS51005">
    <property type="entry name" value="NAC"/>
    <property type="match status" value="1"/>
</dbReference>
<dbReference type="GO" id="GO:0005634">
    <property type="term" value="C:nucleus"/>
    <property type="evidence" value="ECO:0007669"/>
    <property type="project" value="UniProtKB-SubCell"/>
</dbReference>
<gene>
    <name evidence="7" type="ORF">ZIOFF_045826</name>
</gene>
<keyword evidence="3" id="KW-0238">DNA-binding</keyword>
<dbReference type="InterPro" id="IPR003441">
    <property type="entry name" value="NAC-dom"/>
</dbReference>
<dbReference type="AlphaFoldDB" id="A0A8J5L1M5"/>
<dbReference type="PANTHER" id="PTHR31744">
    <property type="entry name" value="PROTEIN CUP-SHAPED COTYLEDON 2-RELATED"/>
    <property type="match status" value="1"/>
</dbReference>
<dbReference type="FunFam" id="2.170.150.80:FF:000002">
    <property type="entry name" value="Nac domain-containing protein 86"/>
    <property type="match status" value="1"/>
</dbReference>
<keyword evidence="8" id="KW-1185">Reference proteome</keyword>
<evidence type="ECO:0000256" key="4">
    <source>
        <dbReference type="ARBA" id="ARBA00023163"/>
    </source>
</evidence>
<keyword evidence="4" id="KW-0804">Transcription</keyword>
<comment type="caution">
    <text evidence="7">The sequence shown here is derived from an EMBL/GenBank/DDBJ whole genome shotgun (WGS) entry which is preliminary data.</text>
</comment>
<dbReference type="Pfam" id="PF02365">
    <property type="entry name" value="NAM"/>
    <property type="match status" value="1"/>
</dbReference>
<accession>A0A8J5L1M5</accession>
<comment type="subcellular location">
    <subcellularLocation>
        <location evidence="1">Nucleus</location>
    </subcellularLocation>
</comment>
<evidence type="ECO:0000313" key="8">
    <source>
        <dbReference type="Proteomes" id="UP000734854"/>
    </source>
</evidence>
<protein>
    <recommendedName>
        <fullName evidence="6">NAC domain-containing protein</fullName>
    </recommendedName>
</protein>
<keyword evidence="5" id="KW-0539">Nucleus</keyword>